<reference evidence="2 3" key="1">
    <citation type="journal article" date="2018" name="IMA Fungus">
        <title>IMA Genome-F 9: Draft genome sequence of Annulohypoxylon stygium, Aspergillus mulundensis, Berkeleyomyces basicola (syn. Thielaviopsis basicola), Ceratocystis smalleyi, two Cercospora beticola strains, Coleophoma cylindrospora, Fusarium fracticaudum, Phialophora cf. hyalina, and Morchella septimelata.</title>
        <authorList>
            <person name="Wingfield B.D."/>
            <person name="Bills G.F."/>
            <person name="Dong Y."/>
            <person name="Huang W."/>
            <person name="Nel W.J."/>
            <person name="Swalarsk-Parry B.S."/>
            <person name="Vaghefi N."/>
            <person name="Wilken P.M."/>
            <person name="An Z."/>
            <person name="de Beer Z.W."/>
            <person name="De Vos L."/>
            <person name="Chen L."/>
            <person name="Duong T.A."/>
            <person name="Gao Y."/>
            <person name="Hammerbacher A."/>
            <person name="Kikkert J.R."/>
            <person name="Li Y."/>
            <person name="Li H."/>
            <person name="Li K."/>
            <person name="Li Q."/>
            <person name="Liu X."/>
            <person name="Ma X."/>
            <person name="Naidoo K."/>
            <person name="Pethybridge S.J."/>
            <person name="Sun J."/>
            <person name="Steenkamp E.T."/>
            <person name="van der Nest M.A."/>
            <person name="van Wyk S."/>
            <person name="Wingfield M.J."/>
            <person name="Xiong C."/>
            <person name="Yue Q."/>
            <person name="Zhang X."/>
        </authorList>
    </citation>
    <scope>NUCLEOTIDE SEQUENCE [LARGE SCALE GENOMIC DNA]</scope>
    <source>
        <strain evidence="2 3">BP 5553</strain>
    </source>
</reference>
<evidence type="ECO:0000313" key="3">
    <source>
        <dbReference type="Proteomes" id="UP000254866"/>
    </source>
</evidence>
<gene>
    <name evidence="2" type="ORF">BP5553_04007</name>
</gene>
<keyword evidence="3" id="KW-1185">Reference proteome</keyword>
<protein>
    <submittedName>
        <fullName evidence="2">Uncharacterized protein</fullName>
    </submittedName>
</protein>
<dbReference type="Proteomes" id="UP000254866">
    <property type="component" value="Unassembled WGS sequence"/>
</dbReference>
<evidence type="ECO:0000256" key="1">
    <source>
        <dbReference type="SAM" id="MobiDB-lite"/>
    </source>
</evidence>
<dbReference type="GeneID" id="43596856"/>
<feature type="compositionally biased region" description="Basic and acidic residues" evidence="1">
    <location>
        <begin position="208"/>
        <end position="218"/>
    </location>
</feature>
<feature type="region of interest" description="Disordered" evidence="1">
    <location>
        <begin position="204"/>
        <end position="226"/>
    </location>
</feature>
<comment type="caution">
    <text evidence="2">The sequence shown here is derived from an EMBL/GenBank/DDBJ whole genome shotgun (WGS) entry which is preliminary data.</text>
</comment>
<evidence type="ECO:0000313" key="2">
    <source>
        <dbReference type="EMBL" id="RDL39667.1"/>
    </source>
</evidence>
<organism evidence="2 3">
    <name type="scientific">Venustampulla echinocandica</name>
    <dbReference type="NCBI Taxonomy" id="2656787"/>
    <lineage>
        <taxon>Eukaryota</taxon>
        <taxon>Fungi</taxon>
        <taxon>Dikarya</taxon>
        <taxon>Ascomycota</taxon>
        <taxon>Pezizomycotina</taxon>
        <taxon>Leotiomycetes</taxon>
        <taxon>Helotiales</taxon>
        <taxon>Pleuroascaceae</taxon>
        <taxon>Venustampulla</taxon>
    </lineage>
</organism>
<dbReference type="AlphaFoldDB" id="A0A370TVV6"/>
<accession>A0A370TVV6</accession>
<proteinExistence type="predicted"/>
<dbReference type="RefSeq" id="XP_031872323.1">
    <property type="nucleotide sequence ID" value="XM_032012630.1"/>
</dbReference>
<dbReference type="EMBL" id="NPIC01000002">
    <property type="protein sequence ID" value="RDL39667.1"/>
    <property type="molecule type" value="Genomic_DNA"/>
</dbReference>
<sequence>MADRSAWQRSLWPAGPAFHYFVLCTGGGKRGETTSQTRRLATPAHRITLPLPLALTNNNNGSGILATGFRIPAASCSCNNNNNRNSDEAPGVAHPDQRQARRRRWRLDAVDGLTGLGDSRVAELGRVVELWDVVRSLGSQSALTPRESRHVDCGVESNQEASYCCSECFDRSRCGDEALPPYSRFLFEFVMLVGYDTENLARTYPELRTSDRDDDRGPLDAVQPRSTRQQTTLAAPCLLTCCPIAELPGDPLTIL</sequence>
<name>A0A370TVV6_9HELO</name>